<dbReference type="RefSeq" id="WP_145031029.1">
    <property type="nucleotide sequence ID" value="NZ_CP036271.1"/>
</dbReference>
<dbReference type="InParanoid" id="A0A517SGP0"/>
<sequence length="208" mass="23592">MTADIIAGRTEKSQSAAPLRIDPRRRFPRWSLALVLLLMVLCLGGSLLSRSTRLGGDDRFVGTWQLTGFGPPGVVSVARFHADGTVDIESVVETRPRFRQVTPWTWRATDGVLALQFDPVLVRSSFFSQLWFRFRLAINRVDLKMTIPLQIRSVEPNGIKLENRERRLTQPDVLLRRLKSDEAEELLEARMKAPLPAPPVFEESDESL</sequence>
<dbReference type="AlphaFoldDB" id="A0A517SGP0"/>
<reference evidence="2 3" key="1">
    <citation type="submission" date="2019-02" db="EMBL/GenBank/DDBJ databases">
        <title>Deep-cultivation of Planctomycetes and their phenomic and genomic characterization uncovers novel biology.</title>
        <authorList>
            <person name="Wiegand S."/>
            <person name="Jogler M."/>
            <person name="Boedeker C."/>
            <person name="Pinto D."/>
            <person name="Vollmers J."/>
            <person name="Rivas-Marin E."/>
            <person name="Kohn T."/>
            <person name="Peeters S.H."/>
            <person name="Heuer A."/>
            <person name="Rast P."/>
            <person name="Oberbeckmann S."/>
            <person name="Bunk B."/>
            <person name="Jeske O."/>
            <person name="Meyerdierks A."/>
            <person name="Storesund J.E."/>
            <person name="Kallscheuer N."/>
            <person name="Luecker S."/>
            <person name="Lage O.M."/>
            <person name="Pohl T."/>
            <person name="Merkel B.J."/>
            <person name="Hornburger P."/>
            <person name="Mueller R.-W."/>
            <person name="Bruemmer F."/>
            <person name="Labrenz M."/>
            <person name="Spormann A.M."/>
            <person name="Op den Camp H."/>
            <person name="Overmann J."/>
            <person name="Amann R."/>
            <person name="Jetten M.S.M."/>
            <person name="Mascher T."/>
            <person name="Medema M.H."/>
            <person name="Devos D.P."/>
            <person name="Kaster A.-K."/>
            <person name="Ovreas L."/>
            <person name="Rohde M."/>
            <person name="Galperin M.Y."/>
            <person name="Jogler C."/>
        </authorList>
    </citation>
    <scope>NUCLEOTIDE SEQUENCE [LARGE SCALE GENOMIC DNA]</scope>
    <source>
        <strain evidence="2 3">Pan44</strain>
    </source>
</reference>
<dbReference type="KEGG" id="ccos:Pan44_33000"/>
<evidence type="ECO:0000313" key="2">
    <source>
        <dbReference type="EMBL" id="QDT55257.1"/>
    </source>
</evidence>
<evidence type="ECO:0000313" key="3">
    <source>
        <dbReference type="Proteomes" id="UP000315700"/>
    </source>
</evidence>
<dbReference type="EMBL" id="CP036271">
    <property type="protein sequence ID" value="QDT55257.1"/>
    <property type="molecule type" value="Genomic_DNA"/>
</dbReference>
<organism evidence="2 3">
    <name type="scientific">Caulifigura coniformis</name>
    <dbReference type="NCBI Taxonomy" id="2527983"/>
    <lineage>
        <taxon>Bacteria</taxon>
        <taxon>Pseudomonadati</taxon>
        <taxon>Planctomycetota</taxon>
        <taxon>Planctomycetia</taxon>
        <taxon>Planctomycetales</taxon>
        <taxon>Planctomycetaceae</taxon>
        <taxon>Caulifigura</taxon>
    </lineage>
</organism>
<keyword evidence="1" id="KW-1133">Transmembrane helix</keyword>
<protein>
    <submittedName>
        <fullName evidence="2">Uncharacterized protein</fullName>
    </submittedName>
</protein>
<accession>A0A517SGP0</accession>
<dbReference type="Proteomes" id="UP000315700">
    <property type="component" value="Chromosome"/>
</dbReference>
<name>A0A517SGP0_9PLAN</name>
<evidence type="ECO:0000256" key="1">
    <source>
        <dbReference type="SAM" id="Phobius"/>
    </source>
</evidence>
<proteinExistence type="predicted"/>
<keyword evidence="1" id="KW-0812">Transmembrane</keyword>
<keyword evidence="3" id="KW-1185">Reference proteome</keyword>
<gene>
    <name evidence="2" type="ORF">Pan44_33000</name>
</gene>
<keyword evidence="1" id="KW-0472">Membrane</keyword>
<feature type="transmembrane region" description="Helical" evidence="1">
    <location>
        <begin position="30"/>
        <end position="49"/>
    </location>
</feature>